<dbReference type="AlphaFoldDB" id="X7F347"/>
<protein>
    <submittedName>
        <fullName evidence="1">Uncharacterized protein</fullName>
    </submittedName>
</protein>
<keyword evidence="2" id="KW-1185">Reference proteome</keyword>
<evidence type="ECO:0000313" key="2">
    <source>
        <dbReference type="Proteomes" id="UP000023430"/>
    </source>
</evidence>
<dbReference type="EMBL" id="JAME01000092">
    <property type="protein sequence ID" value="ETX26501.1"/>
    <property type="molecule type" value="Genomic_DNA"/>
</dbReference>
<evidence type="ECO:0000313" key="1">
    <source>
        <dbReference type="EMBL" id="ETX26501.1"/>
    </source>
</evidence>
<proteinExistence type="predicted"/>
<name>X7F347_9RHOB</name>
<sequence>MTAAILSQTRVVTRGGAILGLAVELSGAWGAYDMQGRALTAKRFDTSDDVLAWFDTRAAERE</sequence>
<reference evidence="1 2" key="1">
    <citation type="submission" date="2014-01" db="EMBL/GenBank/DDBJ databases">
        <title>Roseivivax isoporae LMG 25204 Genome Sequencing.</title>
        <authorList>
            <person name="Lai Q."/>
            <person name="Li G."/>
            <person name="Shao Z."/>
        </authorList>
    </citation>
    <scope>NUCLEOTIDE SEQUENCE [LARGE SCALE GENOMIC DNA]</scope>
    <source>
        <strain evidence="1 2">LMG 25204</strain>
    </source>
</reference>
<dbReference type="STRING" id="1449351.RISW2_23900"/>
<gene>
    <name evidence="1" type="ORF">RISW2_23900</name>
</gene>
<accession>X7F347</accession>
<organism evidence="1 2">
    <name type="scientific">Roseivivax isoporae LMG 25204</name>
    <dbReference type="NCBI Taxonomy" id="1449351"/>
    <lineage>
        <taxon>Bacteria</taxon>
        <taxon>Pseudomonadati</taxon>
        <taxon>Pseudomonadota</taxon>
        <taxon>Alphaproteobacteria</taxon>
        <taxon>Rhodobacterales</taxon>
        <taxon>Roseobacteraceae</taxon>
        <taxon>Roseivivax</taxon>
    </lineage>
</organism>
<dbReference type="RefSeq" id="WP_043775573.1">
    <property type="nucleotide sequence ID" value="NZ_JAME01000092.1"/>
</dbReference>
<comment type="caution">
    <text evidence="1">The sequence shown here is derived from an EMBL/GenBank/DDBJ whole genome shotgun (WGS) entry which is preliminary data.</text>
</comment>
<dbReference type="Proteomes" id="UP000023430">
    <property type="component" value="Unassembled WGS sequence"/>
</dbReference>